<accession>A0ACA9PSK9</accession>
<proteinExistence type="predicted"/>
<dbReference type="EMBL" id="CAJVPM010048287">
    <property type="protein sequence ID" value="CAG8722746.1"/>
    <property type="molecule type" value="Genomic_DNA"/>
</dbReference>
<feature type="non-terminal residue" evidence="1">
    <location>
        <position position="1"/>
    </location>
</feature>
<sequence>YELKVSEQNRKTKRLIIKQFFGRVLWYFVHEHNNATVMLAYVECANVLDKKISKFGIKTFYHFGRKEFIDVQAIKRC</sequence>
<protein>
    <submittedName>
        <fullName evidence="1">3879_t:CDS:1</fullName>
    </submittedName>
</protein>
<gene>
    <name evidence="1" type="ORF">SCALOS_LOCUS11321</name>
</gene>
<comment type="caution">
    <text evidence="1">The sequence shown here is derived from an EMBL/GenBank/DDBJ whole genome shotgun (WGS) entry which is preliminary data.</text>
</comment>
<evidence type="ECO:0000313" key="2">
    <source>
        <dbReference type="Proteomes" id="UP000789860"/>
    </source>
</evidence>
<keyword evidence="2" id="KW-1185">Reference proteome</keyword>
<dbReference type="Proteomes" id="UP000789860">
    <property type="component" value="Unassembled WGS sequence"/>
</dbReference>
<evidence type="ECO:0000313" key="1">
    <source>
        <dbReference type="EMBL" id="CAG8722746.1"/>
    </source>
</evidence>
<feature type="non-terminal residue" evidence="1">
    <location>
        <position position="77"/>
    </location>
</feature>
<reference evidence="1" key="1">
    <citation type="submission" date="2021-06" db="EMBL/GenBank/DDBJ databases">
        <authorList>
            <person name="Kallberg Y."/>
            <person name="Tangrot J."/>
            <person name="Rosling A."/>
        </authorList>
    </citation>
    <scope>NUCLEOTIDE SEQUENCE</scope>
    <source>
        <strain evidence="1">AU212A</strain>
    </source>
</reference>
<name>A0ACA9PSK9_9GLOM</name>
<organism evidence="1 2">
    <name type="scientific">Scutellospora calospora</name>
    <dbReference type="NCBI Taxonomy" id="85575"/>
    <lineage>
        <taxon>Eukaryota</taxon>
        <taxon>Fungi</taxon>
        <taxon>Fungi incertae sedis</taxon>
        <taxon>Mucoromycota</taxon>
        <taxon>Glomeromycotina</taxon>
        <taxon>Glomeromycetes</taxon>
        <taxon>Diversisporales</taxon>
        <taxon>Gigasporaceae</taxon>
        <taxon>Scutellospora</taxon>
    </lineage>
</organism>